<evidence type="ECO:0000256" key="9">
    <source>
        <dbReference type="ARBA" id="ARBA00022801"/>
    </source>
</evidence>
<dbReference type="InterPro" id="IPR014782">
    <property type="entry name" value="Peptidase_M1_dom"/>
</dbReference>
<keyword evidence="10" id="KW-0862">Zinc</keyword>
<comment type="cofactor">
    <cofactor evidence="2">
        <name>Zn(2+)</name>
        <dbReference type="ChEBI" id="CHEBI:29105"/>
    </cofactor>
</comment>
<dbReference type="Gene3D" id="1.10.390.10">
    <property type="entry name" value="Neutral Protease Domain 2"/>
    <property type="match status" value="1"/>
</dbReference>
<proteinExistence type="inferred from homology"/>
<dbReference type="GO" id="GO:0006508">
    <property type="term" value="P:proteolysis"/>
    <property type="evidence" value="ECO:0007669"/>
    <property type="project" value="UniProtKB-KW"/>
</dbReference>
<evidence type="ECO:0000256" key="6">
    <source>
        <dbReference type="ARBA" id="ARBA00022438"/>
    </source>
</evidence>
<organism evidence="14 15">
    <name type="scientific">Flavobacterium agrisoli</name>
    <dbReference type="NCBI Taxonomy" id="2793066"/>
    <lineage>
        <taxon>Bacteria</taxon>
        <taxon>Pseudomonadati</taxon>
        <taxon>Bacteroidota</taxon>
        <taxon>Flavobacteriia</taxon>
        <taxon>Flavobacteriales</taxon>
        <taxon>Flavobacteriaceae</taxon>
        <taxon>Flavobacterium</taxon>
    </lineage>
</organism>
<dbReference type="RefSeq" id="WP_200104757.1">
    <property type="nucleotide sequence ID" value="NZ_JAEHFV010000001.1"/>
</dbReference>
<dbReference type="GO" id="GO:0043171">
    <property type="term" value="P:peptide catabolic process"/>
    <property type="evidence" value="ECO:0007669"/>
    <property type="project" value="TreeGrafter"/>
</dbReference>
<dbReference type="InterPro" id="IPR050344">
    <property type="entry name" value="Peptidase_M1_aminopeptidases"/>
</dbReference>
<name>A0A934PK55_9FLAO</name>
<dbReference type="GO" id="GO:0005615">
    <property type="term" value="C:extracellular space"/>
    <property type="evidence" value="ECO:0007669"/>
    <property type="project" value="TreeGrafter"/>
</dbReference>
<dbReference type="GO" id="GO:0042277">
    <property type="term" value="F:peptide binding"/>
    <property type="evidence" value="ECO:0007669"/>
    <property type="project" value="TreeGrafter"/>
</dbReference>
<dbReference type="AlphaFoldDB" id="A0A934PK55"/>
<evidence type="ECO:0000256" key="5">
    <source>
        <dbReference type="ARBA" id="ARBA00015611"/>
    </source>
</evidence>
<dbReference type="GO" id="GO:0005737">
    <property type="term" value="C:cytoplasm"/>
    <property type="evidence" value="ECO:0007669"/>
    <property type="project" value="TreeGrafter"/>
</dbReference>
<dbReference type="EC" id="3.4.11.2" evidence="4"/>
<keyword evidence="7" id="KW-0645">Protease</keyword>
<dbReference type="SUPFAM" id="SSF63737">
    <property type="entry name" value="Leukotriene A4 hydrolase N-terminal domain"/>
    <property type="match status" value="1"/>
</dbReference>
<evidence type="ECO:0000313" key="14">
    <source>
        <dbReference type="EMBL" id="MBK0368844.1"/>
    </source>
</evidence>
<dbReference type="PRINTS" id="PR00756">
    <property type="entry name" value="ALADIPTASE"/>
</dbReference>
<dbReference type="Proteomes" id="UP000609172">
    <property type="component" value="Unassembled WGS sequence"/>
</dbReference>
<evidence type="ECO:0000259" key="12">
    <source>
        <dbReference type="Pfam" id="PF01433"/>
    </source>
</evidence>
<dbReference type="InterPro" id="IPR027268">
    <property type="entry name" value="Peptidase_M4/M1_CTD_sf"/>
</dbReference>
<dbReference type="GO" id="GO:0070006">
    <property type="term" value="F:metalloaminopeptidase activity"/>
    <property type="evidence" value="ECO:0007669"/>
    <property type="project" value="TreeGrafter"/>
</dbReference>
<gene>
    <name evidence="14" type="ORF">I5M07_03265</name>
</gene>
<evidence type="ECO:0000256" key="1">
    <source>
        <dbReference type="ARBA" id="ARBA00000098"/>
    </source>
</evidence>
<dbReference type="EMBL" id="JAEHFV010000001">
    <property type="protein sequence ID" value="MBK0368844.1"/>
    <property type="molecule type" value="Genomic_DNA"/>
</dbReference>
<dbReference type="PANTHER" id="PTHR11533:SF174">
    <property type="entry name" value="PUROMYCIN-SENSITIVE AMINOPEPTIDASE-RELATED"/>
    <property type="match status" value="1"/>
</dbReference>
<dbReference type="GO" id="GO:0008270">
    <property type="term" value="F:zinc ion binding"/>
    <property type="evidence" value="ECO:0007669"/>
    <property type="project" value="InterPro"/>
</dbReference>
<keyword evidence="15" id="KW-1185">Reference proteome</keyword>
<comment type="caution">
    <text evidence="14">The sequence shown here is derived from an EMBL/GenBank/DDBJ whole genome shotgun (WGS) entry which is preliminary data.</text>
</comment>
<dbReference type="PANTHER" id="PTHR11533">
    <property type="entry name" value="PROTEASE M1 ZINC METALLOPROTEASE"/>
    <property type="match status" value="1"/>
</dbReference>
<keyword evidence="11" id="KW-0482">Metalloprotease</keyword>
<feature type="domain" description="Peptidase M1 membrane alanine aminopeptidase" evidence="12">
    <location>
        <begin position="229"/>
        <end position="426"/>
    </location>
</feature>
<evidence type="ECO:0000256" key="2">
    <source>
        <dbReference type="ARBA" id="ARBA00001947"/>
    </source>
</evidence>
<dbReference type="Pfam" id="PF01433">
    <property type="entry name" value="Peptidase_M1"/>
    <property type="match status" value="1"/>
</dbReference>
<protein>
    <recommendedName>
        <fullName evidence="5">Aminopeptidase N</fullName>
        <ecNumber evidence="4">3.4.11.2</ecNumber>
    </recommendedName>
</protein>
<evidence type="ECO:0000256" key="11">
    <source>
        <dbReference type="ARBA" id="ARBA00023049"/>
    </source>
</evidence>
<evidence type="ECO:0000313" key="15">
    <source>
        <dbReference type="Proteomes" id="UP000609172"/>
    </source>
</evidence>
<dbReference type="Gene3D" id="2.60.40.1730">
    <property type="entry name" value="tricorn interacting facor f3 domain"/>
    <property type="match status" value="1"/>
</dbReference>
<evidence type="ECO:0000256" key="8">
    <source>
        <dbReference type="ARBA" id="ARBA00022723"/>
    </source>
</evidence>
<keyword evidence="8" id="KW-0479">Metal-binding</keyword>
<keyword evidence="9" id="KW-0378">Hydrolase</keyword>
<dbReference type="InterPro" id="IPR042097">
    <property type="entry name" value="Aminopeptidase_N-like_N_sf"/>
</dbReference>
<sequence>MKYLLFFFSLFTFAQQTQFVDFKTANGQLVIDAKEKKIHGTVTYQLDVLKTRDTIKIDARKMQFSKVLLDNNAIDFKVTDNQLFLIHSFVAGKKTIELTYEATPKQALYFVGSEATHNLQIWTQGQGRYTSNWFPSFDDVNEKMIFNLDITFDSGYEVVANGLLKNKIQQGQKNIWQYRMQEPMSSYLLMLAIGKFDKKCSYSKSKIPLENYMEPADASKFETTYFGSNQIFDFLEKEIGVKYPWQIYRQIPVRDFLYAGMENTSSTLFSTNYVVDSIGFSDRKYTNVNAHELAHQWFGDLITAKEGKHHWLQEGFATYYALLAEKELYGEDYFYFKLYETAQQLKFASRTDTIPVLNAKASSLTFYEKGAWALFVLHQNIGDKAFKKAIKNYLNSYAFQTVTTDDFLTEINKVSKYDTESFKKNWLETVAFNTQEANDLLLKNKQIQLLFEVEKVKKEPLTQKAAFFKKVLQSDCYFKIKEYIVQQLKNENYPDKKELLQLALQTNIVSVRQEVAASLPKIPSDFKAQYETLLQDQSYQTQEIVLYYLWSNFPKDRFRYLELSKNWIGFNDYNLRTLWLSLALSTENYLQNPQEAVTELIAFSSPKYEAYTHQNALEKLLNFNILSEEVYINLVNATTHHMWQFSKYGRDTIRKMLKNPSDRAVFERILPILNPDEQFQLNRLLKE</sequence>
<reference evidence="14" key="1">
    <citation type="submission" date="2020-12" db="EMBL/GenBank/DDBJ databases">
        <title>Bacterial novel species Flavobacterium sp. SE-1-e isolated from soil.</title>
        <authorList>
            <person name="Jung H.-Y."/>
        </authorList>
    </citation>
    <scope>NUCLEOTIDE SEQUENCE</scope>
    <source>
        <strain evidence="14">SE-1-e</strain>
    </source>
</reference>
<dbReference type="GO" id="GO:0016285">
    <property type="term" value="F:alanyl aminopeptidase activity"/>
    <property type="evidence" value="ECO:0007669"/>
    <property type="project" value="UniProtKB-EC"/>
</dbReference>
<comment type="similarity">
    <text evidence="3">Belongs to the peptidase M1 family.</text>
</comment>
<evidence type="ECO:0000256" key="4">
    <source>
        <dbReference type="ARBA" id="ARBA00012564"/>
    </source>
</evidence>
<evidence type="ECO:0000259" key="13">
    <source>
        <dbReference type="Pfam" id="PF17900"/>
    </source>
</evidence>
<keyword evidence="6" id="KW-0031">Aminopeptidase</keyword>
<comment type="catalytic activity">
    <reaction evidence="1">
        <text>Release of an N-terminal amino acid, Xaa-|-Yaa- from a peptide, amide or arylamide. Xaa is preferably Ala, but may be most amino acids including Pro (slow action). When a terminal hydrophobic residue is followed by a prolyl residue, the two may be released as an intact Xaa-Pro dipeptide.</text>
        <dbReference type="EC" id="3.4.11.2"/>
    </reaction>
</comment>
<evidence type="ECO:0000256" key="7">
    <source>
        <dbReference type="ARBA" id="ARBA00022670"/>
    </source>
</evidence>
<dbReference type="CDD" id="cd09603">
    <property type="entry name" value="M1_APN_like"/>
    <property type="match status" value="1"/>
</dbReference>
<dbReference type="InterPro" id="IPR045357">
    <property type="entry name" value="Aminopeptidase_N-like_N"/>
</dbReference>
<evidence type="ECO:0000256" key="10">
    <source>
        <dbReference type="ARBA" id="ARBA00022833"/>
    </source>
</evidence>
<dbReference type="InterPro" id="IPR001930">
    <property type="entry name" value="Peptidase_M1"/>
</dbReference>
<dbReference type="Pfam" id="PF17900">
    <property type="entry name" value="Peptidase_M1_N"/>
    <property type="match status" value="1"/>
</dbReference>
<feature type="domain" description="Aminopeptidase N-like N-terminal" evidence="13">
    <location>
        <begin position="29"/>
        <end position="188"/>
    </location>
</feature>
<dbReference type="SUPFAM" id="SSF55486">
    <property type="entry name" value="Metalloproteases ('zincins'), catalytic domain"/>
    <property type="match status" value="1"/>
</dbReference>
<accession>A0A934PK55</accession>
<evidence type="ECO:0000256" key="3">
    <source>
        <dbReference type="ARBA" id="ARBA00010136"/>
    </source>
</evidence>
<dbReference type="GO" id="GO:0016020">
    <property type="term" value="C:membrane"/>
    <property type="evidence" value="ECO:0007669"/>
    <property type="project" value="TreeGrafter"/>
</dbReference>